<organism evidence="2 3">
    <name type="scientific">Nocardiopsis algeriensis</name>
    <dbReference type="NCBI Taxonomy" id="1478215"/>
    <lineage>
        <taxon>Bacteria</taxon>
        <taxon>Bacillati</taxon>
        <taxon>Actinomycetota</taxon>
        <taxon>Actinomycetes</taxon>
        <taxon>Streptosporangiales</taxon>
        <taxon>Nocardiopsidaceae</taxon>
        <taxon>Nocardiopsis</taxon>
    </lineage>
</organism>
<gene>
    <name evidence="2" type="ORF">FHS13_000307</name>
</gene>
<dbReference type="AlphaFoldDB" id="A0A841IHZ4"/>
<dbReference type="RefSeq" id="WP_184286166.1">
    <property type="nucleotide sequence ID" value="NZ_JACHJO010000001.1"/>
</dbReference>
<comment type="caution">
    <text evidence="2">The sequence shown here is derived from an EMBL/GenBank/DDBJ whole genome shotgun (WGS) entry which is preliminary data.</text>
</comment>
<feature type="domain" description="Imm33-like" evidence="1">
    <location>
        <begin position="90"/>
        <end position="191"/>
    </location>
</feature>
<keyword evidence="3" id="KW-1185">Reference proteome</keyword>
<dbReference type="EMBL" id="JACHJO010000001">
    <property type="protein sequence ID" value="MBB6118379.1"/>
    <property type="molecule type" value="Genomic_DNA"/>
</dbReference>
<accession>A0A841IHZ4</accession>
<protein>
    <recommendedName>
        <fullName evidence="1">Imm33-like domain-containing protein</fullName>
    </recommendedName>
</protein>
<evidence type="ECO:0000313" key="2">
    <source>
        <dbReference type="EMBL" id="MBB6118379.1"/>
    </source>
</evidence>
<dbReference type="Pfam" id="PF24719">
    <property type="entry name" value="Imm33-like"/>
    <property type="match status" value="1"/>
</dbReference>
<proteinExistence type="predicted"/>
<sequence>MATTTREVSGRTVSVTADDALSPQVDRFFGVLHEIPAESFGDGLVFRAGWSAYSLAGTGTALTVRCPDYVGDVTSDTENLSLALAVDAQQAHVLSLAGVAAGKPAVFNEKVVLSEGALTAPRVVAQRSAPSGTGDSGWFVGTEGEDFEGVDSLEAVHVYQLLELRPSLLQALALPEGYLASFGDDTLEVVLDASDRVAYERPR</sequence>
<reference evidence="2 3" key="1">
    <citation type="submission" date="2020-08" db="EMBL/GenBank/DDBJ databases">
        <title>Genomic Encyclopedia of Type Strains, Phase III (KMG-III): the genomes of soil and plant-associated and newly described type strains.</title>
        <authorList>
            <person name="Whitman W."/>
        </authorList>
    </citation>
    <scope>NUCLEOTIDE SEQUENCE [LARGE SCALE GENOMIC DNA]</scope>
    <source>
        <strain evidence="2 3">CECT 8712</strain>
    </source>
</reference>
<name>A0A841IHZ4_9ACTN</name>
<dbReference type="InterPro" id="IPR056509">
    <property type="entry name" value="Imm33-like"/>
</dbReference>
<evidence type="ECO:0000313" key="3">
    <source>
        <dbReference type="Proteomes" id="UP000536604"/>
    </source>
</evidence>
<dbReference type="Proteomes" id="UP000536604">
    <property type="component" value="Unassembled WGS sequence"/>
</dbReference>
<evidence type="ECO:0000259" key="1">
    <source>
        <dbReference type="Pfam" id="PF24719"/>
    </source>
</evidence>